<evidence type="ECO:0000256" key="1">
    <source>
        <dbReference type="ARBA" id="ARBA00043967"/>
    </source>
</evidence>
<dbReference type="EMBL" id="PETL01000037">
    <property type="protein sequence ID" value="PIV64729.1"/>
    <property type="molecule type" value="Genomic_DNA"/>
</dbReference>
<dbReference type="PANTHER" id="PTHR30508:SF1">
    <property type="entry name" value="UPF0051 PROTEIN ABCI8, CHLOROPLASTIC-RELATED"/>
    <property type="match status" value="1"/>
</dbReference>
<name>A0A2M7EAI5_9BACT</name>
<dbReference type="Pfam" id="PF01458">
    <property type="entry name" value="SUFBD_core"/>
    <property type="match status" value="1"/>
</dbReference>
<dbReference type="Pfam" id="PF19295">
    <property type="entry name" value="SufBD_N"/>
    <property type="match status" value="1"/>
</dbReference>
<evidence type="ECO:0000259" key="2">
    <source>
        <dbReference type="Pfam" id="PF01458"/>
    </source>
</evidence>
<protein>
    <recommendedName>
        <fullName evidence="6">Fe-S cluster assembly protein SufB</fullName>
    </recommendedName>
</protein>
<dbReference type="InterPro" id="IPR000825">
    <property type="entry name" value="SUF_FeS_clus_asmbl_SufBD_core"/>
</dbReference>
<feature type="domain" description="SUF system FeS cluster assembly SufBD core" evidence="2">
    <location>
        <begin position="161"/>
        <end position="389"/>
    </location>
</feature>
<proteinExistence type="inferred from homology"/>
<dbReference type="PANTHER" id="PTHR30508">
    <property type="entry name" value="FES CLUSTER ASSEMBLY PROTEIN SUF"/>
    <property type="match status" value="1"/>
</dbReference>
<dbReference type="GO" id="GO:0016226">
    <property type="term" value="P:iron-sulfur cluster assembly"/>
    <property type="evidence" value="ECO:0007669"/>
    <property type="project" value="InterPro"/>
</dbReference>
<comment type="caution">
    <text evidence="4">The sequence shown here is derived from an EMBL/GenBank/DDBJ whole genome shotgun (WGS) entry which is preliminary data.</text>
</comment>
<evidence type="ECO:0000259" key="3">
    <source>
        <dbReference type="Pfam" id="PF19295"/>
    </source>
</evidence>
<feature type="domain" description="SUF system FeS cluster assembly SufBD N-terminal" evidence="3">
    <location>
        <begin position="81"/>
        <end position="156"/>
    </location>
</feature>
<sequence>MKDMEFPDWYLKEKEKARLKLKEAKPAKYGLDFSLQDYQREGKSFKKIANLRELSRPVQERMESVGLSIDEKQRSGSHLQEDNFTTYLKAMKSLLPEGVVVMDTDEAIKTFPWLKDYYFKIIPKNLNKHTAFVNAYSQSGIFIWIKEGVQVEFPLQACFYLKTSNYVQVPHNFIIAEPNSRIHLITGCVPDQECKDSAHIAATEILVKNAAAVTYTMIHNWNKDSNVRPSVGIRVEENGTYLSNYLLTSEVKSIQMYPTAVLARNSRAVFNTMLFCKGESHIDTGAAIYFKGEDSKGEIKSRALVLDNSHLAMRGNLSGRKKCRGHLECRGLILSKNAWAEAYPNLSGSRDAELTHEAAIGKIKNEELNYLMSRGFSRDEAVSLIARGFINLNIPGLPPAVNKYIKEVVDLTARKSI</sequence>
<dbReference type="InterPro" id="IPR037284">
    <property type="entry name" value="SUF_FeS_clus_asmbl_SufBD_sf"/>
</dbReference>
<organism evidence="4 5">
    <name type="scientific">bacterium (Candidatus Ratteibacteria) CG01_land_8_20_14_3_00_40_19</name>
    <dbReference type="NCBI Taxonomy" id="2014290"/>
    <lineage>
        <taxon>Bacteria</taxon>
        <taxon>Candidatus Ratteibacteria</taxon>
    </lineage>
</organism>
<accession>A0A2M7EAI5</accession>
<evidence type="ECO:0000313" key="4">
    <source>
        <dbReference type="EMBL" id="PIV64729.1"/>
    </source>
</evidence>
<dbReference type="InterPro" id="IPR045595">
    <property type="entry name" value="SufBD_N"/>
</dbReference>
<reference evidence="5" key="1">
    <citation type="submission" date="2017-09" db="EMBL/GenBank/DDBJ databases">
        <title>Depth-based differentiation of microbial function through sediment-hosted aquifers and enrichment of novel symbionts in the deep terrestrial subsurface.</title>
        <authorList>
            <person name="Probst A.J."/>
            <person name="Ladd B."/>
            <person name="Jarett J.K."/>
            <person name="Geller-Mcgrath D.E."/>
            <person name="Sieber C.M.K."/>
            <person name="Emerson J.B."/>
            <person name="Anantharaman K."/>
            <person name="Thomas B.C."/>
            <person name="Malmstrom R."/>
            <person name="Stieglmeier M."/>
            <person name="Klingl A."/>
            <person name="Woyke T."/>
            <person name="Ryan C.M."/>
            <person name="Banfield J.F."/>
        </authorList>
    </citation>
    <scope>NUCLEOTIDE SEQUENCE [LARGE SCALE GENOMIC DNA]</scope>
</reference>
<dbReference type="Proteomes" id="UP000228886">
    <property type="component" value="Unassembled WGS sequence"/>
</dbReference>
<evidence type="ECO:0008006" key="6">
    <source>
        <dbReference type="Google" id="ProtNLM"/>
    </source>
</evidence>
<dbReference type="AlphaFoldDB" id="A0A2M7EAI5"/>
<gene>
    <name evidence="4" type="ORF">COS11_00640</name>
</gene>
<dbReference type="SUPFAM" id="SSF101960">
    <property type="entry name" value="Stabilizer of iron transporter SufD"/>
    <property type="match status" value="1"/>
</dbReference>
<comment type="similarity">
    <text evidence="1">Belongs to the iron-sulfur cluster assembly SufBD family.</text>
</comment>
<evidence type="ECO:0000313" key="5">
    <source>
        <dbReference type="Proteomes" id="UP000228886"/>
    </source>
</evidence>
<dbReference type="InterPro" id="IPR055346">
    <property type="entry name" value="Fe-S_cluster_assembly_SufBD"/>
</dbReference>